<dbReference type="InterPro" id="IPR028098">
    <property type="entry name" value="Glyco_trans_4-like_N"/>
</dbReference>
<evidence type="ECO:0000313" key="3">
    <source>
        <dbReference type="Proteomes" id="UP000177811"/>
    </source>
</evidence>
<dbReference type="PANTHER" id="PTHR12526">
    <property type="entry name" value="GLYCOSYLTRANSFERASE"/>
    <property type="match status" value="1"/>
</dbReference>
<feature type="domain" description="Glycosyltransferase subfamily 4-like N-terminal" evidence="1">
    <location>
        <begin position="44"/>
        <end position="159"/>
    </location>
</feature>
<evidence type="ECO:0000313" key="2">
    <source>
        <dbReference type="EMBL" id="OHA01832.1"/>
    </source>
</evidence>
<dbReference type="EMBL" id="MHQL01000053">
    <property type="protein sequence ID" value="OHA01832.1"/>
    <property type="molecule type" value="Genomic_DNA"/>
</dbReference>
<sequence>MKVLYLYAGPRKKVYDLWKKGLEPDTQLIGLNYMGENGIDARFLENRSTEFFRRISFNLTQLPGLFQFRRYDLVFSGAGLATLFLVKYVLRWKRPRWVMYNTYLSNVLQRNASALKGWFVRKAVFAADAIVSPSRAQAEYLRAAGLPERKNFYVPYGVDGNFYLSGAADRPERLIPERYIFSAGRDVGRDYKTLLAIADDLPAKVVIAAPPRSFQDIPHMPKNVLINYFPASSMPNLYANAELSVIPTIAEEKLKGSDCSGQYVLLESMVSARAVVTSARTTLPDYFTSGEDGITVPPEDAAALKQAIVRLLLNPGEAQAFGKHAQAKALSLFATKRFAADLARVFCEVVEA</sequence>
<accession>A0A1G2KT93</accession>
<gene>
    <name evidence="2" type="ORF">A3C16_05960</name>
</gene>
<reference evidence="2 3" key="1">
    <citation type="journal article" date="2016" name="Nat. Commun.">
        <title>Thousands of microbial genomes shed light on interconnected biogeochemical processes in an aquifer system.</title>
        <authorList>
            <person name="Anantharaman K."/>
            <person name="Brown C.T."/>
            <person name="Hug L.A."/>
            <person name="Sharon I."/>
            <person name="Castelle C.J."/>
            <person name="Probst A.J."/>
            <person name="Thomas B.C."/>
            <person name="Singh A."/>
            <person name="Wilkins M.J."/>
            <person name="Karaoz U."/>
            <person name="Brodie E.L."/>
            <person name="Williams K.H."/>
            <person name="Hubbard S.S."/>
            <person name="Banfield J.F."/>
        </authorList>
    </citation>
    <scope>NUCLEOTIDE SEQUENCE [LARGE SCALE GENOMIC DNA]</scope>
</reference>
<proteinExistence type="predicted"/>
<dbReference type="CDD" id="cd03801">
    <property type="entry name" value="GT4_PimA-like"/>
    <property type="match status" value="1"/>
</dbReference>
<dbReference type="Pfam" id="PF13692">
    <property type="entry name" value="Glyco_trans_1_4"/>
    <property type="match status" value="1"/>
</dbReference>
<dbReference type="Proteomes" id="UP000177811">
    <property type="component" value="Unassembled WGS sequence"/>
</dbReference>
<protein>
    <recommendedName>
        <fullName evidence="1">Glycosyltransferase subfamily 4-like N-terminal domain-containing protein</fullName>
    </recommendedName>
</protein>
<dbReference type="Gene3D" id="3.40.50.2000">
    <property type="entry name" value="Glycogen Phosphorylase B"/>
    <property type="match status" value="2"/>
</dbReference>
<comment type="caution">
    <text evidence="2">The sequence shown here is derived from an EMBL/GenBank/DDBJ whole genome shotgun (WGS) entry which is preliminary data.</text>
</comment>
<dbReference type="SUPFAM" id="SSF53756">
    <property type="entry name" value="UDP-Glycosyltransferase/glycogen phosphorylase"/>
    <property type="match status" value="1"/>
</dbReference>
<dbReference type="AlphaFoldDB" id="A0A1G2KT93"/>
<name>A0A1G2KT93_9BACT</name>
<evidence type="ECO:0000259" key="1">
    <source>
        <dbReference type="Pfam" id="PF13439"/>
    </source>
</evidence>
<dbReference type="Pfam" id="PF13439">
    <property type="entry name" value="Glyco_transf_4"/>
    <property type="match status" value="1"/>
</dbReference>
<organism evidence="2 3">
    <name type="scientific">Candidatus Sungbacteria bacterium RIFCSPHIGHO2_02_FULL_51_29</name>
    <dbReference type="NCBI Taxonomy" id="1802273"/>
    <lineage>
        <taxon>Bacteria</taxon>
        <taxon>Candidatus Sungiibacteriota</taxon>
    </lineage>
</organism>